<feature type="domain" description="N-acetyltransferase" evidence="1">
    <location>
        <begin position="6"/>
        <end position="194"/>
    </location>
</feature>
<dbReference type="KEGG" id="bvv:BHK69_26595"/>
<evidence type="ECO:0000313" key="3">
    <source>
        <dbReference type="Proteomes" id="UP000094969"/>
    </source>
</evidence>
<dbReference type="InterPro" id="IPR016181">
    <property type="entry name" value="Acyl_CoA_acyltransferase"/>
</dbReference>
<dbReference type="SUPFAM" id="SSF55729">
    <property type="entry name" value="Acyl-CoA N-acyltransferases (Nat)"/>
    <property type="match status" value="1"/>
</dbReference>
<dbReference type="Gene3D" id="3.40.630.30">
    <property type="match status" value="1"/>
</dbReference>
<dbReference type="STRING" id="1526658.BHK69_26595"/>
<evidence type="ECO:0000259" key="1">
    <source>
        <dbReference type="PROSITE" id="PS51186"/>
    </source>
</evidence>
<gene>
    <name evidence="2" type="ORF">BHK69_26595</name>
</gene>
<evidence type="ECO:0000313" key="2">
    <source>
        <dbReference type="EMBL" id="AOO83536.1"/>
    </source>
</evidence>
<accession>A0A1D7U840</accession>
<dbReference type="RefSeq" id="WP_069692736.1">
    <property type="nucleotide sequence ID" value="NZ_CP017147.1"/>
</dbReference>
<keyword evidence="3" id="KW-1185">Reference proteome</keyword>
<reference evidence="2 3" key="1">
    <citation type="journal article" date="2015" name="Antonie Van Leeuwenhoek">
        <title>Bosea vaviloviae sp. nov., a new species of slow-growing rhizobia isolated from nodules of the relict species Vavilovia formosa (Stev.) Fed.</title>
        <authorList>
            <person name="Safronova V.I."/>
            <person name="Kuznetsova I.G."/>
            <person name="Sazanova A.L."/>
            <person name="Kimeklis A.K."/>
            <person name="Belimov A.A."/>
            <person name="Andronov E.E."/>
            <person name="Pinaev A.G."/>
            <person name="Chizhevskaya E.P."/>
            <person name="Pukhaev A.R."/>
            <person name="Popov K.P."/>
            <person name="Willems A."/>
            <person name="Tikhonovich I.A."/>
        </authorList>
    </citation>
    <scope>NUCLEOTIDE SEQUENCE [LARGE SCALE GENOMIC DNA]</scope>
    <source>
        <strain evidence="2 3">Vaf18</strain>
    </source>
</reference>
<keyword evidence="2" id="KW-0808">Transferase</keyword>
<dbReference type="Pfam" id="PF00583">
    <property type="entry name" value="Acetyltransf_1"/>
    <property type="match status" value="1"/>
</dbReference>
<dbReference type="InterPro" id="IPR000182">
    <property type="entry name" value="GNAT_dom"/>
</dbReference>
<sequence>MGEPGFKVVPLTPERWPDLEDLFGPKGPCYGCWCNHFRMPQKRRMPLLGEGARLLFEERVRKGPPPGVVAFEGDMPVGWLQVGPRAHIPEWNNPRRASTPLPDAPAEDERNWAASCFFVRKGFRGKGVTADLLDGAISFARDSGARLLEAAPMDHEFKRSSEGLYVGAERVFLRAGFSEIARQKEGRPLMRLVL</sequence>
<dbReference type="Proteomes" id="UP000094969">
    <property type="component" value="Chromosome"/>
</dbReference>
<dbReference type="AlphaFoldDB" id="A0A1D7U840"/>
<dbReference type="EMBL" id="CP017147">
    <property type="protein sequence ID" value="AOO83536.1"/>
    <property type="molecule type" value="Genomic_DNA"/>
</dbReference>
<proteinExistence type="predicted"/>
<name>A0A1D7U840_9HYPH</name>
<dbReference type="PROSITE" id="PS51186">
    <property type="entry name" value="GNAT"/>
    <property type="match status" value="1"/>
</dbReference>
<dbReference type="GO" id="GO:0016747">
    <property type="term" value="F:acyltransferase activity, transferring groups other than amino-acyl groups"/>
    <property type="evidence" value="ECO:0007669"/>
    <property type="project" value="InterPro"/>
</dbReference>
<dbReference type="OrthoDB" id="8894819at2"/>
<organism evidence="2 3">
    <name type="scientific">Bosea vaviloviae</name>
    <dbReference type="NCBI Taxonomy" id="1526658"/>
    <lineage>
        <taxon>Bacteria</taxon>
        <taxon>Pseudomonadati</taxon>
        <taxon>Pseudomonadota</taxon>
        <taxon>Alphaproteobacteria</taxon>
        <taxon>Hyphomicrobiales</taxon>
        <taxon>Boseaceae</taxon>
        <taxon>Bosea</taxon>
    </lineage>
</organism>
<protein>
    <submittedName>
        <fullName evidence="2">GNAT family N-acetyltransferase</fullName>
    </submittedName>
</protein>